<gene>
    <name evidence="2" type="ORF">Rmf_42560</name>
</gene>
<dbReference type="RefSeq" id="WP_244408511.1">
    <property type="nucleotide sequence ID" value="NZ_AP025637.1"/>
</dbReference>
<dbReference type="Proteomes" id="UP000831327">
    <property type="component" value="Chromosome"/>
</dbReference>
<evidence type="ECO:0000313" key="2">
    <source>
        <dbReference type="EMBL" id="BDG74327.1"/>
    </source>
</evidence>
<name>A0ABM7Y8L9_9PROT</name>
<organism evidence="2 3">
    <name type="scientific">Roseomonas fluvialis</name>
    <dbReference type="NCBI Taxonomy" id="1750527"/>
    <lineage>
        <taxon>Bacteria</taxon>
        <taxon>Pseudomonadati</taxon>
        <taxon>Pseudomonadota</taxon>
        <taxon>Alphaproteobacteria</taxon>
        <taxon>Acetobacterales</taxon>
        <taxon>Roseomonadaceae</taxon>
        <taxon>Roseomonas</taxon>
    </lineage>
</organism>
<evidence type="ECO:0008006" key="4">
    <source>
        <dbReference type="Google" id="ProtNLM"/>
    </source>
</evidence>
<accession>A0ABM7Y8L9</accession>
<evidence type="ECO:0000313" key="3">
    <source>
        <dbReference type="Proteomes" id="UP000831327"/>
    </source>
</evidence>
<reference evidence="2 3" key="1">
    <citation type="journal article" date="2016" name="Microbes Environ.">
        <title>Phylogenetically diverse aerobic anoxygenic phototrophic bacteria isolated from epilithic biofilms in Tama river, Japan.</title>
        <authorList>
            <person name="Hirose S."/>
            <person name="Matsuura K."/>
            <person name="Haruta S."/>
        </authorList>
    </citation>
    <scope>NUCLEOTIDE SEQUENCE [LARGE SCALE GENOMIC DNA]</scope>
    <source>
        <strain evidence="2 3">S08</strain>
    </source>
</reference>
<protein>
    <recommendedName>
        <fullName evidence="4">DUF2252 domain-containing protein</fullName>
    </recommendedName>
</protein>
<dbReference type="InterPro" id="IPR018721">
    <property type="entry name" value="DUF2252"/>
</dbReference>
<sequence>MKRGTKHRPAQQAAQAGGTPQPAPAATGAHGASIVERMEAGKALRATMPRTAHAAWKRPADRQDPIALLQESDSERLPELVPIRYGRMLQSPFAFFRGSAAIMAADLARTPTTDHRVQACGDCHLMNFGGFATPERNILFDINDFDETLPAPWEWDVKRLVASFVLAARSNGLSDKVGQEAAETCARSYRKRLRDYAKMDPLEVWYARLTAEDIMDMVPAEVQARIKSRLEKAASGSGSELDFPKLAGVVGGRAAIRDTPPLIFHPDVTRAKDFNEALDSVFAAYRATLSEDRRALLDRYRVVDAAIKVVGVGSVGRRCWIMLMMSASNDPLFLQFKEAVASVLEPHAGPSHHAHHGERVVFGQRLAQPASDVFLGWVTAPNGRHFYVRQLRDAKIKPLVETFDEELLTLYAKLCGWTLARAHAKSAEVSGIAGYLGAGAQFDEAMGQFALSYADQAERDHAALKAAVRKGTVQVHTEA</sequence>
<dbReference type="PANTHER" id="PTHR39441:SF1">
    <property type="entry name" value="DUF2252 DOMAIN-CONTAINING PROTEIN"/>
    <property type="match status" value="1"/>
</dbReference>
<evidence type="ECO:0000256" key="1">
    <source>
        <dbReference type="SAM" id="MobiDB-lite"/>
    </source>
</evidence>
<dbReference type="Pfam" id="PF10009">
    <property type="entry name" value="DUF2252"/>
    <property type="match status" value="1"/>
</dbReference>
<proteinExistence type="predicted"/>
<feature type="compositionally biased region" description="Low complexity" evidence="1">
    <location>
        <begin position="10"/>
        <end position="30"/>
    </location>
</feature>
<keyword evidence="3" id="KW-1185">Reference proteome</keyword>
<dbReference type="EMBL" id="AP025637">
    <property type="protein sequence ID" value="BDG74327.1"/>
    <property type="molecule type" value="Genomic_DNA"/>
</dbReference>
<feature type="region of interest" description="Disordered" evidence="1">
    <location>
        <begin position="1"/>
        <end position="30"/>
    </location>
</feature>
<dbReference type="PANTHER" id="PTHR39441">
    <property type="entry name" value="DUF2252 DOMAIN-CONTAINING PROTEIN"/>
    <property type="match status" value="1"/>
</dbReference>